<organism evidence="4 5">
    <name type="scientific">Fermentimonas caenicola</name>
    <dbReference type="NCBI Taxonomy" id="1562970"/>
    <lineage>
        <taxon>Bacteria</taxon>
        <taxon>Pseudomonadati</taxon>
        <taxon>Bacteroidota</taxon>
        <taxon>Bacteroidia</taxon>
        <taxon>Bacteroidales</taxon>
        <taxon>Dysgonomonadaceae</taxon>
        <taxon>Fermentimonas</taxon>
    </lineage>
</organism>
<evidence type="ECO:0000313" key="5">
    <source>
        <dbReference type="Proteomes" id="UP000032417"/>
    </source>
</evidence>
<dbReference type="KEGG" id="pbt:ING2E5B_0918"/>
<evidence type="ECO:0008006" key="6">
    <source>
        <dbReference type="Google" id="ProtNLM"/>
    </source>
</evidence>
<evidence type="ECO:0000256" key="1">
    <source>
        <dbReference type="ARBA" id="ARBA00009248"/>
    </source>
</evidence>
<keyword evidence="5" id="KW-1185">Reference proteome</keyword>
<dbReference type="InterPro" id="IPR013987">
    <property type="entry name" value="YjdM_N"/>
</dbReference>
<evidence type="ECO:0000259" key="3">
    <source>
        <dbReference type="Pfam" id="PF08274"/>
    </source>
</evidence>
<dbReference type="OrthoDB" id="9810131at2"/>
<dbReference type="NCBIfam" id="TIGR00686">
    <property type="entry name" value="phnA"/>
    <property type="match status" value="1"/>
</dbReference>
<name>A0A098BYD3_9BACT</name>
<dbReference type="Pfam" id="PF03831">
    <property type="entry name" value="YjdM"/>
    <property type="match status" value="1"/>
</dbReference>
<comment type="similarity">
    <text evidence="1">Belongs to the YjdM family.</text>
</comment>
<dbReference type="PATRIC" id="fig|1562970.3.peg.910"/>
<dbReference type="PANTHER" id="PTHR30305">
    <property type="entry name" value="PROTEIN YJDM-RELATED"/>
    <property type="match status" value="1"/>
</dbReference>
<evidence type="ECO:0000313" key="4">
    <source>
        <dbReference type="EMBL" id="CEA15680.1"/>
    </source>
</evidence>
<dbReference type="EMBL" id="LN515532">
    <property type="protein sequence ID" value="CEA15680.1"/>
    <property type="molecule type" value="Genomic_DNA"/>
</dbReference>
<protein>
    <recommendedName>
        <fullName evidence="6">Alkylphosphonate utilization operon protein PhnA</fullName>
    </recommendedName>
</protein>
<dbReference type="STRING" id="1562970.ING2E5B_0918"/>
<dbReference type="PANTHER" id="PTHR30305:SF3">
    <property type="entry name" value="PROTEIN YJDM"/>
    <property type="match status" value="1"/>
</dbReference>
<dbReference type="SUPFAM" id="SSF82057">
    <property type="entry name" value="Prokaryotic SH3-related domain"/>
    <property type="match status" value="1"/>
</dbReference>
<dbReference type="AlphaFoldDB" id="A0A098BYD3"/>
<dbReference type="Gene3D" id="2.30.30.40">
    <property type="entry name" value="SH3 Domains"/>
    <property type="match status" value="1"/>
</dbReference>
<dbReference type="HOGENOM" id="CLU_134486_0_1_10"/>
<sequence>MTQTPKCIKCQSSVTYFDGSLFHCTECFHEWTQEDMEAAEKFDKVVDSNGNELFDGDDVTVIKDLKVKGSSMVVKRGTRARGIRLSSDDPTHVQAKVDGQTIYLKTEFLKK</sequence>
<dbReference type="InterPro" id="IPR004624">
    <property type="entry name" value="YjdM"/>
</dbReference>
<evidence type="ECO:0000259" key="2">
    <source>
        <dbReference type="Pfam" id="PF03831"/>
    </source>
</evidence>
<gene>
    <name evidence="4" type="ORF">ING2E5B_0918</name>
</gene>
<dbReference type="Pfam" id="PF08274">
    <property type="entry name" value="Zn_Ribbon_YjdM"/>
    <property type="match status" value="1"/>
</dbReference>
<reference evidence="4 5" key="1">
    <citation type="submission" date="2014-08" db="EMBL/GenBank/DDBJ databases">
        <authorList>
            <person name="Wibberg D."/>
        </authorList>
    </citation>
    <scope>NUCLEOTIDE SEQUENCE [LARGE SCALE GENOMIC DNA]</scope>
    <source>
        <strain evidence="5">ING2-E5B</strain>
    </source>
</reference>
<dbReference type="SUPFAM" id="SSF57783">
    <property type="entry name" value="Zinc beta-ribbon"/>
    <property type="match status" value="1"/>
</dbReference>
<dbReference type="Proteomes" id="UP000032417">
    <property type="component" value="Chromosome 1"/>
</dbReference>
<proteinExistence type="inferred from homology"/>
<accession>A0A098BYD3</accession>
<feature type="domain" description="Protein YjdM N-terminal" evidence="3">
    <location>
        <begin position="3"/>
        <end position="32"/>
    </location>
</feature>
<dbReference type="InterPro" id="IPR013988">
    <property type="entry name" value="YjdM_C"/>
</dbReference>
<feature type="domain" description="Protein YjdM C-terminal" evidence="2">
    <location>
        <begin position="45"/>
        <end position="111"/>
    </location>
</feature>
<dbReference type="Gene3D" id="2.20.25.10">
    <property type="match status" value="1"/>
</dbReference>